<accession>A0A2I7N7A5</accession>
<keyword evidence="5" id="KW-0488">Methylation</keyword>
<protein>
    <recommendedName>
        <fullName evidence="3">Type II secretion system core protein G</fullName>
    </recommendedName>
</protein>
<evidence type="ECO:0000256" key="10">
    <source>
        <dbReference type="SAM" id="Phobius"/>
    </source>
</evidence>
<dbReference type="NCBIfam" id="TIGR01710">
    <property type="entry name" value="typeII_sec_gspG"/>
    <property type="match status" value="1"/>
</dbReference>
<dbReference type="GO" id="GO:0015627">
    <property type="term" value="C:type II protein secretion system complex"/>
    <property type="evidence" value="ECO:0007669"/>
    <property type="project" value="InterPro"/>
</dbReference>
<feature type="domain" description="Type II secretion system protein GspG C-terminal" evidence="11">
    <location>
        <begin position="30"/>
        <end position="140"/>
    </location>
</feature>
<dbReference type="RefSeq" id="WP_102951624.1">
    <property type="nucleotide sequence ID" value="NZ_CP024847.1"/>
</dbReference>
<evidence type="ECO:0000313" key="13">
    <source>
        <dbReference type="Proteomes" id="UP000236655"/>
    </source>
</evidence>
<dbReference type="PANTHER" id="PTHR30093">
    <property type="entry name" value="GENERAL SECRETION PATHWAY PROTEIN G"/>
    <property type="match status" value="1"/>
</dbReference>
<dbReference type="InterPro" id="IPR012902">
    <property type="entry name" value="N_methyl_site"/>
</dbReference>
<reference evidence="13" key="1">
    <citation type="submission" date="2017-11" db="EMBL/GenBank/DDBJ databases">
        <authorList>
            <person name="Chan K.G."/>
            <person name="Lee L.S."/>
        </authorList>
    </citation>
    <scope>NUCLEOTIDE SEQUENCE [LARGE SCALE GENOMIC DNA]</scope>
    <source>
        <strain evidence="13">DSM 100970</strain>
    </source>
</reference>
<dbReference type="PROSITE" id="PS00409">
    <property type="entry name" value="PROKAR_NTER_METHYL"/>
    <property type="match status" value="1"/>
</dbReference>
<evidence type="ECO:0000256" key="2">
    <source>
        <dbReference type="ARBA" id="ARBA00009984"/>
    </source>
</evidence>
<name>A0A2I7N7A5_9NEIS</name>
<dbReference type="PANTHER" id="PTHR30093:SF44">
    <property type="entry name" value="TYPE II SECRETION SYSTEM CORE PROTEIN G"/>
    <property type="match status" value="1"/>
</dbReference>
<evidence type="ECO:0000259" key="11">
    <source>
        <dbReference type="Pfam" id="PF08334"/>
    </source>
</evidence>
<evidence type="ECO:0000256" key="9">
    <source>
        <dbReference type="ARBA" id="ARBA00023136"/>
    </source>
</evidence>
<evidence type="ECO:0000256" key="1">
    <source>
        <dbReference type="ARBA" id="ARBA00004377"/>
    </source>
</evidence>
<comment type="similarity">
    <text evidence="2">Belongs to the GSP G family.</text>
</comment>
<dbReference type="KEGG" id="nba:CUN60_08490"/>
<dbReference type="InterPro" id="IPR013545">
    <property type="entry name" value="T2SS_protein-GspG_C"/>
</dbReference>
<evidence type="ECO:0000256" key="5">
    <source>
        <dbReference type="ARBA" id="ARBA00022481"/>
    </source>
</evidence>
<dbReference type="OrthoDB" id="9795612at2"/>
<keyword evidence="8 10" id="KW-1133">Transmembrane helix</keyword>
<keyword evidence="9 10" id="KW-0472">Membrane</keyword>
<sequence length="141" mass="15316">MQKKRQGFTLIEIMVVIVIMGIMAALVVPRVMGSTDQARTAAAKADIQSVMTALKLYKLDNIRYPTQQQGLDALVNKPSVAPIPNNYKAGGYLEKLPKDPWGNDYQYQNPGKHGEVDVFSYGPDGATSSGTDGQAVIGSWQ</sequence>
<keyword evidence="4" id="KW-1003">Cell membrane</keyword>
<proteinExistence type="inferred from homology"/>
<organism evidence="12 13">
    <name type="scientific">Aquella oligotrophica</name>
    <dbReference type="NCBI Taxonomy" id="2067065"/>
    <lineage>
        <taxon>Bacteria</taxon>
        <taxon>Pseudomonadati</taxon>
        <taxon>Pseudomonadota</taxon>
        <taxon>Betaproteobacteria</taxon>
        <taxon>Neisseriales</taxon>
        <taxon>Neisseriaceae</taxon>
        <taxon>Aquella</taxon>
    </lineage>
</organism>
<gene>
    <name evidence="12" type="primary">gspG</name>
    <name evidence="12" type="ORF">CUN60_08490</name>
</gene>
<feature type="transmembrane region" description="Helical" evidence="10">
    <location>
        <begin position="7"/>
        <end position="28"/>
    </location>
</feature>
<dbReference type="Pfam" id="PF07963">
    <property type="entry name" value="N_methyl"/>
    <property type="match status" value="1"/>
</dbReference>
<dbReference type="InterPro" id="IPR045584">
    <property type="entry name" value="Pilin-like"/>
</dbReference>
<evidence type="ECO:0000256" key="6">
    <source>
        <dbReference type="ARBA" id="ARBA00022519"/>
    </source>
</evidence>
<evidence type="ECO:0000313" key="12">
    <source>
        <dbReference type="EMBL" id="AUR52331.1"/>
    </source>
</evidence>
<dbReference type="GO" id="GO:0015628">
    <property type="term" value="P:protein secretion by the type II secretion system"/>
    <property type="evidence" value="ECO:0007669"/>
    <property type="project" value="InterPro"/>
</dbReference>
<comment type="subcellular location">
    <subcellularLocation>
        <location evidence="1">Cell inner membrane</location>
        <topology evidence="1">Single-pass membrane protein</topology>
    </subcellularLocation>
</comment>
<dbReference type="SUPFAM" id="SSF54523">
    <property type="entry name" value="Pili subunits"/>
    <property type="match status" value="1"/>
</dbReference>
<dbReference type="Pfam" id="PF08334">
    <property type="entry name" value="T2SSG"/>
    <property type="match status" value="1"/>
</dbReference>
<evidence type="ECO:0000256" key="8">
    <source>
        <dbReference type="ARBA" id="ARBA00022989"/>
    </source>
</evidence>
<evidence type="ECO:0000256" key="3">
    <source>
        <dbReference type="ARBA" id="ARBA00020042"/>
    </source>
</evidence>
<keyword evidence="7 10" id="KW-0812">Transmembrane</keyword>
<dbReference type="Gene3D" id="3.30.700.10">
    <property type="entry name" value="Glycoprotein, Type 4 Pilin"/>
    <property type="match status" value="1"/>
</dbReference>
<keyword evidence="13" id="KW-1185">Reference proteome</keyword>
<evidence type="ECO:0000256" key="4">
    <source>
        <dbReference type="ARBA" id="ARBA00022475"/>
    </source>
</evidence>
<keyword evidence="6" id="KW-0997">Cell inner membrane</keyword>
<dbReference type="NCBIfam" id="TIGR02532">
    <property type="entry name" value="IV_pilin_GFxxxE"/>
    <property type="match status" value="1"/>
</dbReference>
<dbReference type="EMBL" id="CP024847">
    <property type="protein sequence ID" value="AUR52331.1"/>
    <property type="molecule type" value="Genomic_DNA"/>
</dbReference>
<dbReference type="InterPro" id="IPR000983">
    <property type="entry name" value="Bac_GSPG_pilin"/>
</dbReference>
<dbReference type="Proteomes" id="UP000236655">
    <property type="component" value="Chromosome"/>
</dbReference>
<dbReference type="InterPro" id="IPR010054">
    <property type="entry name" value="Type2_sec_GspG"/>
</dbReference>
<dbReference type="GO" id="GO:0005886">
    <property type="term" value="C:plasma membrane"/>
    <property type="evidence" value="ECO:0007669"/>
    <property type="project" value="UniProtKB-SubCell"/>
</dbReference>
<dbReference type="PRINTS" id="PR00813">
    <property type="entry name" value="BCTERIALGSPG"/>
</dbReference>
<dbReference type="AlphaFoldDB" id="A0A2I7N7A5"/>
<evidence type="ECO:0000256" key="7">
    <source>
        <dbReference type="ARBA" id="ARBA00022692"/>
    </source>
</evidence>